<keyword evidence="1" id="KW-0472">Membrane</keyword>
<evidence type="ECO:0000313" key="3">
    <source>
        <dbReference type="Proteomes" id="UP000051802"/>
    </source>
</evidence>
<dbReference type="OrthoDB" id="6006819at2"/>
<keyword evidence="3" id="KW-1185">Reference proteome</keyword>
<feature type="transmembrane region" description="Helical" evidence="1">
    <location>
        <begin position="12"/>
        <end position="30"/>
    </location>
</feature>
<dbReference type="AlphaFoldDB" id="A0A0R0ARW2"/>
<gene>
    <name evidence="2" type="ORF">ARC20_17565</name>
</gene>
<accession>A0A0R0ARW2</accession>
<keyword evidence="1" id="KW-1133">Transmembrane helix</keyword>
<dbReference type="STRING" id="676599.ARC20_17565"/>
<keyword evidence="1" id="KW-0812">Transmembrane</keyword>
<organism evidence="2 3">
    <name type="scientific">Stenotrophomonas panacihumi</name>
    <dbReference type="NCBI Taxonomy" id="676599"/>
    <lineage>
        <taxon>Bacteria</taxon>
        <taxon>Pseudomonadati</taxon>
        <taxon>Pseudomonadota</taxon>
        <taxon>Gammaproteobacteria</taxon>
        <taxon>Lysobacterales</taxon>
        <taxon>Lysobacteraceae</taxon>
        <taxon>Stenotrophomonas</taxon>
    </lineage>
</organism>
<comment type="caution">
    <text evidence="2">The sequence shown here is derived from an EMBL/GenBank/DDBJ whole genome shotgun (WGS) entry which is preliminary data.</text>
</comment>
<name>A0A0R0ARW2_9GAMM</name>
<dbReference type="EMBL" id="LLXU01000022">
    <property type="protein sequence ID" value="KRG47936.1"/>
    <property type="molecule type" value="Genomic_DNA"/>
</dbReference>
<dbReference type="RefSeq" id="WP_057642977.1">
    <property type="nucleotide sequence ID" value="NZ_LLXU01000022.1"/>
</dbReference>
<proteinExistence type="predicted"/>
<protein>
    <submittedName>
        <fullName evidence="2">Uncharacterized protein</fullName>
    </submittedName>
</protein>
<feature type="transmembrane region" description="Helical" evidence="1">
    <location>
        <begin position="62"/>
        <end position="82"/>
    </location>
</feature>
<dbReference type="Proteomes" id="UP000051802">
    <property type="component" value="Unassembled WGS sequence"/>
</dbReference>
<reference evidence="2 3" key="1">
    <citation type="submission" date="2015-10" db="EMBL/GenBank/DDBJ databases">
        <title>Genome sequencing and analysis of members of genus Stenotrophomonas.</title>
        <authorList>
            <person name="Patil P.P."/>
            <person name="Midha S."/>
            <person name="Patil P.B."/>
        </authorList>
    </citation>
    <scope>NUCLEOTIDE SEQUENCE [LARGE SCALE GENOMIC DNA]</scope>
    <source>
        <strain evidence="2 3">JCM 16536</strain>
    </source>
</reference>
<evidence type="ECO:0000256" key="1">
    <source>
        <dbReference type="SAM" id="Phobius"/>
    </source>
</evidence>
<evidence type="ECO:0000313" key="2">
    <source>
        <dbReference type="EMBL" id="KRG47936.1"/>
    </source>
</evidence>
<sequence length="84" mass="8969">MTLLQLALTVQLALYGVAIVAACFCIARALGLQRQASRHGGGPEWWQTAEARRAVSHAVRPLWWVVGALIVGALAPRLMGAIHG</sequence>